<dbReference type="GO" id="GO:0003700">
    <property type="term" value="F:DNA-binding transcription factor activity"/>
    <property type="evidence" value="ECO:0007669"/>
    <property type="project" value="TreeGrafter"/>
</dbReference>
<dbReference type="AlphaFoldDB" id="A0A6A6KR03"/>
<dbReference type="GO" id="GO:0003735">
    <property type="term" value="F:structural constituent of ribosome"/>
    <property type="evidence" value="ECO:0007669"/>
    <property type="project" value="InterPro"/>
</dbReference>
<keyword evidence="7" id="KW-0689">Ribosomal protein</keyword>
<dbReference type="GO" id="GO:0008270">
    <property type="term" value="F:zinc ion binding"/>
    <property type="evidence" value="ECO:0007669"/>
    <property type="project" value="UniProtKB-KW"/>
</dbReference>
<dbReference type="PANTHER" id="PTHR46179">
    <property type="entry name" value="ZINC FINGER PROTEIN"/>
    <property type="match status" value="1"/>
</dbReference>
<feature type="domain" description="C2H2-type" evidence="13">
    <location>
        <begin position="247"/>
        <end position="277"/>
    </location>
</feature>
<evidence type="ECO:0000256" key="4">
    <source>
        <dbReference type="ARBA" id="ARBA00022737"/>
    </source>
</evidence>
<dbReference type="GO" id="GO:0080084">
    <property type="term" value="F:5S rDNA binding"/>
    <property type="evidence" value="ECO:0007669"/>
    <property type="project" value="TreeGrafter"/>
</dbReference>
<dbReference type="PANTHER" id="PTHR46179:SF13">
    <property type="entry name" value="C2H2-TYPE DOMAIN-CONTAINING PROTEIN"/>
    <property type="match status" value="1"/>
</dbReference>
<dbReference type="GO" id="GO:0005730">
    <property type="term" value="C:nucleolus"/>
    <property type="evidence" value="ECO:0007669"/>
    <property type="project" value="TreeGrafter"/>
</dbReference>
<feature type="domain" description="C2H2-type" evidence="13">
    <location>
        <begin position="88"/>
        <end position="117"/>
    </location>
</feature>
<keyword evidence="3" id="KW-0479">Metal-binding</keyword>
<dbReference type="SMART" id="SM00355">
    <property type="entry name" value="ZnF_C2H2"/>
    <property type="match status" value="9"/>
</dbReference>
<dbReference type="FunFam" id="3.30.160.60:FF:000100">
    <property type="entry name" value="Zinc finger 45-like"/>
    <property type="match status" value="1"/>
</dbReference>
<evidence type="ECO:0000256" key="9">
    <source>
        <dbReference type="ARBA" id="ARBA00023163"/>
    </source>
</evidence>
<keyword evidence="11" id="KW-0687">Ribonucleoprotein</keyword>
<evidence type="ECO:0000313" key="14">
    <source>
        <dbReference type="EMBL" id="KAF2290944.1"/>
    </source>
</evidence>
<dbReference type="Gene3D" id="3.30.420.80">
    <property type="entry name" value="Ribosomal protein S11"/>
    <property type="match status" value="1"/>
</dbReference>
<sequence length="502" mass="58010">MEETAEIERLRPIRRYFCDYCGICRSKKSLIASHIQTNHKEELEKEKAHGDEEIEGVKSNTCRECGASFKKPAYLKQHMQSHSLVRPYVCLVDDCNASYRRKDHLTRHLLMHEGKLFKCPIENCNCEFVFQGNVKRHVRELHSENSPPANVGQKQYVCQETGCGKVFKYPSRLQKHKDSHVELESVEAFCAELGCMKHFSNAQCLKAHIHSCHRYLTCEICGTKQLKKNLKRHLRAHEAGDQPVERIKCHFEDCCHTFSSKTNLNLHIKAVHLEDRPFACGFLGCDMRFAFKHVRDNHEKSGCHVYTPGDFEESDEQFRSRPRGGRKRKCPTVEMLVRKRVTLPTDLDECHAWFQSVESHEQSVLASPELFNSFIRAAWTRRSRGEAAKKPNKKSWKQKTDMYMRPFLLNVFFSKRFIHAKVMHRGTSKVISVATTNAKDLRNSLPSLTDHNACRVVGQLIAERSKEADVYAMSYEPKKNERIEGKLGIVLDTIKENGIIFV</sequence>
<dbReference type="InterPro" id="IPR036236">
    <property type="entry name" value="Znf_C2H2_sf"/>
</dbReference>
<feature type="domain" description="C2H2-type" evidence="13">
    <location>
        <begin position="60"/>
        <end position="87"/>
    </location>
</feature>
<evidence type="ECO:0000256" key="8">
    <source>
        <dbReference type="ARBA" id="ARBA00023015"/>
    </source>
</evidence>
<gene>
    <name evidence="14" type="ORF">GH714_017080</name>
</gene>
<dbReference type="SUPFAM" id="SSF53137">
    <property type="entry name" value="Translational machinery components"/>
    <property type="match status" value="1"/>
</dbReference>
<evidence type="ECO:0000259" key="13">
    <source>
        <dbReference type="PROSITE" id="PS50157"/>
    </source>
</evidence>
<evidence type="ECO:0000256" key="6">
    <source>
        <dbReference type="ARBA" id="ARBA00022833"/>
    </source>
</evidence>
<dbReference type="InterPro" id="IPR013087">
    <property type="entry name" value="Znf_C2H2_type"/>
</dbReference>
<name>A0A6A6KR03_HEVBR</name>
<dbReference type="SUPFAM" id="SSF57667">
    <property type="entry name" value="beta-beta-alpha zinc fingers"/>
    <property type="match status" value="3"/>
</dbReference>
<keyword evidence="5 12" id="KW-0863">Zinc-finger</keyword>
<evidence type="ECO:0000256" key="1">
    <source>
        <dbReference type="ARBA" id="ARBA00004123"/>
    </source>
</evidence>
<evidence type="ECO:0000256" key="5">
    <source>
        <dbReference type="ARBA" id="ARBA00022771"/>
    </source>
</evidence>
<keyword evidence="9" id="KW-0804">Transcription</keyword>
<evidence type="ECO:0000256" key="2">
    <source>
        <dbReference type="ARBA" id="ARBA00007116"/>
    </source>
</evidence>
<dbReference type="FunFam" id="3.30.420.80:FF:000009">
    <property type="entry name" value="50S ribosomal protein L18"/>
    <property type="match status" value="1"/>
</dbReference>
<comment type="subcellular location">
    <subcellularLocation>
        <location evidence="1">Nucleus</location>
    </subcellularLocation>
</comment>
<evidence type="ECO:0000256" key="12">
    <source>
        <dbReference type="PROSITE-ProRule" id="PRU00042"/>
    </source>
</evidence>
<comment type="similarity">
    <text evidence="2">Belongs to the universal ribosomal protein uL18 family.</text>
</comment>
<keyword evidence="10" id="KW-0539">Nucleus</keyword>
<keyword evidence="15" id="KW-1185">Reference proteome</keyword>
<organism evidence="14 15">
    <name type="scientific">Hevea brasiliensis</name>
    <name type="common">Para rubber tree</name>
    <name type="synonym">Siphonia brasiliensis</name>
    <dbReference type="NCBI Taxonomy" id="3981"/>
    <lineage>
        <taxon>Eukaryota</taxon>
        <taxon>Viridiplantae</taxon>
        <taxon>Streptophyta</taxon>
        <taxon>Embryophyta</taxon>
        <taxon>Tracheophyta</taxon>
        <taxon>Spermatophyta</taxon>
        <taxon>Magnoliopsida</taxon>
        <taxon>eudicotyledons</taxon>
        <taxon>Gunneridae</taxon>
        <taxon>Pentapetalae</taxon>
        <taxon>rosids</taxon>
        <taxon>fabids</taxon>
        <taxon>Malpighiales</taxon>
        <taxon>Euphorbiaceae</taxon>
        <taxon>Crotonoideae</taxon>
        <taxon>Micrandreae</taxon>
        <taxon>Hevea</taxon>
    </lineage>
</organism>
<dbReference type="Pfam" id="PF00096">
    <property type="entry name" value="zf-C2H2"/>
    <property type="match status" value="3"/>
</dbReference>
<keyword evidence="6" id="KW-0862">Zinc</keyword>
<accession>A0A6A6KR03</accession>
<dbReference type="GO" id="GO:1990904">
    <property type="term" value="C:ribonucleoprotein complex"/>
    <property type="evidence" value="ECO:0007669"/>
    <property type="project" value="UniProtKB-KW"/>
</dbReference>
<dbReference type="GO" id="GO:0005840">
    <property type="term" value="C:ribosome"/>
    <property type="evidence" value="ECO:0007669"/>
    <property type="project" value="UniProtKB-KW"/>
</dbReference>
<feature type="domain" description="C2H2-type" evidence="13">
    <location>
        <begin position="156"/>
        <end position="185"/>
    </location>
</feature>
<dbReference type="InterPro" id="IPR036967">
    <property type="entry name" value="Ribosomal_uS11_sf"/>
</dbReference>
<proteinExistence type="inferred from homology"/>
<dbReference type="InterPro" id="IPR005484">
    <property type="entry name" value="Ribosomal_uL18_bac/plant/anim"/>
</dbReference>
<dbReference type="EMBL" id="JAAGAX010000015">
    <property type="protein sequence ID" value="KAF2290944.1"/>
    <property type="molecule type" value="Genomic_DNA"/>
</dbReference>
<dbReference type="InterPro" id="IPR051061">
    <property type="entry name" value="Zinc_finger_trans_reg"/>
</dbReference>
<dbReference type="Pfam" id="PF00861">
    <property type="entry name" value="Ribosomal_L18p"/>
    <property type="match status" value="1"/>
</dbReference>
<keyword evidence="4" id="KW-0677">Repeat</keyword>
<feature type="domain" description="C2H2-type" evidence="13">
    <location>
        <begin position="117"/>
        <end position="147"/>
    </location>
</feature>
<evidence type="ECO:0000256" key="3">
    <source>
        <dbReference type="ARBA" id="ARBA00022723"/>
    </source>
</evidence>
<evidence type="ECO:0000256" key="7">
    <source>
        <dbReference type="ARBA" id="ARBA00022980"/>
    </source>
</evidence>
<keyword evidence="8" id="KW-0805">Transcription regulation</keyword>
<comment type="caution">
    <text evidence="14">The sequence shown here is derived from an EMBL/GenBank/DDBJ whole genome shotgun (WGS) entry which is preliminary data.</text>
</comment>
<evidence type="ECO:0000256" key="11">
    <source>
        <dbReference type="ARBA" id="ARBA00023274"/>
    </source>
</evidence>
<dbReference type="PROSITE" id="PS00028">
    <property type="entry name" value="ZINC_FINGER_C2H2_1"/>
    <property type="match status" value="6"/>
</dbReference>
<dbReference type="Proteomes" id="UP000467840">
    <property type="component" value="Chromosome 2"/>
</dbReference>
<evidence type="ECO:0000313" key="15">
    <source>
        <dbReference type="Proteomes" id="UP000467840"/>
    </source>
</evidence>
<protein>
    <recommendedName>
        <fullName evidence="13">C2H2-type domain-containing protein</fullName>
    </recommendedName>
</protein>
<reference evidence="14 15" key="1">
    <citation type="journal article" date="2020" name="Mol. Plant">
        <title>The Chromosome-Based Rubber Tree Genome Provides New Insights into Spurge Genome Evolution and Rubber Biosynthesis.</title>
        <authorList>
            <person name="Liu J."/>
            <person name="Shi C."/>
            <person name="Shi C.C."/>
            <person name="Li W."/>
            <person name="Zhang Q.J."/>
            <person name="Zhang Y."/>
            <person name="Li K."/>
            <person name="Lu H.F."/>
            <person name="Shi C."/>
            <person name="Zhu S.T."/>
            <person name="Xiao Z.Y."/>
            <person name="Nan H."/>
            <person name="Yue Y."/>
            <person name="Zhu X.G."/>
            <person name="Wu Y."/>
            <person name="Hong X.N."/>
            <person name="Fan G.Y."/>
            <person name="Tong Y."/>
            <person name="Zhang D."/>
            <person name="Mao C.L."/>
            <person name="Liu Y.L."/>
            <person name="Hao S.J."/>
            <person name="Liu W.Q."/>
            <person name="Lv M.Q."/>
            <person name="Zhang H.B."/>
            <person name="Liu Y."/>
            <person name="Hu-Tang G.R."/>
            <person name="Wang J.P."/>
            <person name="Wang J.H."/>
            <person name="Sun Y.H."/>
            <person name="Ni S.B."/>
            <person name="Chen W.B."/>
            <person name="Zhang X.C."/>
            <person name="Jiao Y.N."/>
            <person name="Eichler E.E."/>
            <person name="Li G.H."/>
            <person name="Liu X."/>
            <person name="Gao L.Z."/>
        </authorList>
    </citation>
    <scope>NUCLEOTIDE SEQUENCE [LARGE SCALE GENOMIC DNA]</scope>
    <source>
        <strain evidence="15">cv. GT1</strain>
        <tissue evidence="14">Leaf</tissue>
    </source>
</reference>
<dbReference type="GO" id="GO:0006357">
    <property type="term" value="P:regulation of transcription by RNA polymerase II"/>
    <property type="evidence" value="ECO:0007669"/>
    <property type="project" value="TreeGrafter"/>
</dbReference>
<dbReference type="Gene3D" id="3.30.160.60">
    <property type="entry name" value="Classic Zinc Finger"/>
    <property type="match status" value="4"/>
</dbReference>
<evidence type="ECO:0000256" key="10">
    <source>
        <dbReference type="ARBA" id="ARBA00023242"/>
    </source>
</evidence>
<dbReference type="PROSITE" id="PS50157">
    <property type="entry name" value="ZINC_FINGER_C2H2_2"/>
    <property type="match status" value="5"/>
</dbReference>
<dbReference type="GO" id="GO:0006412">
    <property type="term" value="P:translation"/>
    <property type="evidence" value="ECO:0007669"/>
    <property type="project" value="InterPro"/>
</dbReference>